<feature type="compositionally biased region" description="Acidic residues" evidence="1">
    <location>
        <begin position="329"/>
        <end position="345"/>
    </location>
</feature>
<feature type="domain" description="Endonuclease/exonuclease/phosphatase" evidence="3">
    <location>
        <begin position="111"/>
        <end position="317"/>
    </location>
</feature>
<protein>
    <submittedName>
        <fullName evidence="4">Endonuclease</fullName>
    </submittedName>
</protein>
<keyword evidence="2" id="KW-0812">Transmembrane</keyword>
<feature type="transmembrane region" description="Helical" evidence="2">
    <location>
        <begin position="6"/>
        <end position="24"/>
    </location>
</feature>
<comment type="caution">
    <text evidence="4">The sequence shown here is derived from an EMBL/GenBank/DDBJ whole genome shotgun (WGS) entry which is preliminary data.</text>
</comment>
<dbReference type="InterPro" id="IPR036691">
    <property type="entry name" value="Endo/exonu/phosph_ase_sf"/>
</dbReference>
<dbReference type="OrthoDB" id="9796594at2"/>
<dbReference type="GO" id="GO:0004519">
    <property type="term" value="F:endonuclease activity"/>
    <property type="evidence" value="ECO:0007669"/>
    <property type="project" value="UniProtKB-KW"/>
</dbReference>
<name>A0A2G0CFX6_9BACT</name>
<proteinExistence type="predicted"/>
<organism evidence="4 5">
    <name type="scientific">Neolewinella marina</name>
    <dbReference type="NCBI Taxonomy" id="438751"/>
    <lineage>
        <taxon>Bacteria</taxon>
        <taxon>Pseudomonadati</taxon>
        <taxon>Bacteroidota</taxon>
        <taxon>Saprospiria</taxon>
        <taxon>Saprospirales</taxon>
        <taxon>Lewinellaceae</taxon>
        <taxon>Neolewinella</taxon>
    </lineage>
</organism>
<dbReference type="SUPFAM" id="SSF56219">
    <property type="entry name" value="DNase I-like"/>
    <property type="match status" value="1"/>
</dbReference>
<accession>A0A2G0CFX6</accession>
<evidence type="ECO:0000256" key="2">
    <source>
        <dbReference type="SAM" id="Phobius"/>
    </source>
</evidence>
<evidence type="ECO:0000313" key="4">
    <source>
        <dbReference type="EMBL" id="PHK98817.1"/>
    </source>
</evidence>
<gene>
    <name evidence="4" type="ORF">CGL56_10165</name>
</gene>
<dbReference type="InterPro" id="IPR005135">
    <property type="entry name" value="Endo/exonuclease/phosphatase"/>
</dbReference>
<feature type="transmembrane region" description="Helical" evidence="2">
    <location>
        <begin position="36"/>
        <end position="55"/>
    </location>
</feature>
<keyword evidence="4" id="KW-0540">Nuclease</keyword>
<dbReference type="Gene3D" id="3.60.10.10">
    <property type="entry name" value="Endonuclease/exonuclease/phosphatase"/>
    <property type="match status" value="1"/>
</dbReference>
<evidence type="ECO:0000259" key="3">
    <source>
        <dbReference type="Pfam" id="PF03372"/>
    </source>
</evidence>
<dbReference type="Proteomes" id="UP000226437">
    <property type="component" value="Unassembled WGS sequence"/>
</dbReference>
<feature type="transmembrane region" description="Helical" evidence="2">
    <location>
        <begin position="61"/>
        <end position="79"/>
    </location>
</feature>
<keyword evidence="2" id="KW-1133">Transmembrane helix</keyword>
<keyword evidence="4" id="KW-0378">Hydrolase</keyword>
<dbReference type="RefSeq" id="WP_099106427.1">
    <property type="nucleotide sequence ID" value="NZ_JAATJF010000001.1"/>
</dbReference>
<feature type="compositionally biased region" description="Basic and acidic residues" evidence="1">
    <location>
        <begin position="346"/>
        <end position="364"/>
    </location>
</feature>
<sequence>MIALRILAYVLGTIGVLGTLLPFLKYDDWWIRGFDYPRQQLIFILFLAAICWVLSNPQNTTLNVAISVILVVAALYQAYRIYPYTSLHNKDALDAQILDKPEGHLSLLMSNVLQTNTRTDLVISMVQDADPDILLTVETNKWWEEKLLEGLGDTYPHRVMVPLENLYGMHLWSKIELIDPQVKYRIKDDIPSIETAIVLENGRRVDLYFLHPMPPSPTEAYASTGRDAELSLVGLEIKEKPNRTVVVAGDMNDVAWSHSSRLFQRLSGLLDPRRGRGLFSTFHAEHRLLRWPLDHVFHSSDLTVIDLQRLPYVGSDHFPVLIKLSYEPQQDENQGETPEGDDLEEAKETIEKGKRQEDDAILKE</sequence>
<dbReference type="EMBL" id="PDLO01000003">
    <property type="protein sequence ID" value="PHK98817.1"/>
    <property type="molecule type" value="Genomic_DNA"/>
</dbReference>
<evidence type="ECO:0000256" key="1">
    <source>
        <dbReference type="SAM" id="MobiDB-lite"/>
    </source>
</evidence>
<evidence type="ECO:0000313" key="5">
    <source>
        <dbReference type="Proteomes" id="UP000226437"/>
    </source>
</evidence>
<reference evidence="4 5" key="1">
    <citation type="submission" date="2017-10" db="EMBL/GenBank/DDBJ databases">
        <title>The draft genome sequence of Lewinella marina KCTC 32374.</title>
        <authorList>
            <person name="Wang K."/>
        </authorList>
    </citation>
    <scope>NUCLEOTIDE SEQUENCE [LARGE SCALE GENOMIC DNA]</scope>
    <source>
        <strain evidence="4 5">MKG-38</strain>
    </source>
</reference>
<dbReference type="Pfam" id="PF03372">
    <property type="entry name" value="Exo_endo_phos"/>
    <property type="match status" value="1"/>
</dbReference>
<dbReference type="AlphaFoldDB" id="A0A2G0CFX6"/>
<keyword evidence="2" id="KW-0472">Membrane</keyword>
<keyword evidence="4" id="KW-0255">Endonuclease</keyword>
<feature type="region of interest" description="Disordered" evidence="1">
    <location>
        <begin position="326"/>
        <end position="364"/>
    </location>
</feature>
<keyword evidence="5" id="KW-1185">Reference proteome</keyword>